<feature type="region of interest" description="Disordered" evidence="1">
    <location>
        <begin position="43"/>
        <end position="71"/>
    </location>
</feature>
<dbReference type="EMBL" id="CAAE01006741">
    <property type="protein sequence ID" value="CAF89311.1"/>
    <property type="molecule type" value="Genomic_DNA"/>
</dbReference>
<reference evidence="2" key="2">
    <citation type="submission" date="2004-02" db="EMBL/GenBank/DDBJ databases">
        <authorList>
            <consortium name="Genoscope"/>
            <consortium name="Whitehead Institute Centre for Genome Research"/>
        </authorList>
    </citation>
    <scope>NUCLEOTIDE SEQUENCE</scope>
</reference>
<comment type="caution">
    <text evidence="2">The sequence shown here is derived from an EMBL/GenBank/DDBJ whole genome shotgun (WGS) entry which is preliminary data.</text>
</comment>
<name>Q4TCS1_TETNG</name>
<protein>
    <submittedName>
        <fullName evidence="2">(spotted green pufferfish) hypothetical protein</fullName>
    </submittedName>
</protein>
<reference evidence="2" key="1">
    <citation type="journal article" date="2004" name="Nature">
        <title>Genome duplication in the teleost fish Tetraodon nigroviridis reveals the early vertebrate proto-karyotype.</title>
        <authorList>
            <person name="Jaillon O."/>
            <person name="Aury J.-M."/>
            <person name="Brunet F."/>
            <person name="Petit J.-L."/>
            <person name="Stange-Thomann N."/>
            <person name="Mauceli E."/>
            <person name="Bouneau L."/>
            <person name="Fischer C."/>
            <person name="Ozouf-Costaz C."/>
            <person name="Bernot A."/>
            <person name="Nicaud S."/>
            <person name="Jaffe D."/>
            <person name="Fisher S."/>
            <person name="Lutfalla G."/>
            <person name="Dossat C."/>
            <person name="Segurens B."/>
            <person name="Dasilva C."/>
            <person name="Salanoubat M."/>
            <person name="Levy M."/>
            <person name="Boudet N."/>
            <person name="Castellano S."/>
            <person name="Anthouard V."/>
            <person name="Jubin C."/>
            <person name="Castelli V."/>
            <person name="Katinka M."/>
            <person name="Vacherie B."/>
            <person name="Biemont C."/>
            <person name="Skalli Z."/>
            <person name="Cattolico L."/>
            <person name="Poulain J."/>
            <person name="De Berardinis V."/>
            <person name="Cruaud C."/>
            <person name="Duprat S."/>
            <person name="Brottier P."/>
            <person name="Coutanceau J.-P."/>
            <person name="Gouzy J."/>
            <person name="Parra G."/>
            <person name="Lardier G."/>
            <person name="Chapple C."/>
            <person name="McKernan K.J."/>
            <person name="McEwan P."/>
            <person name="Bosak S."/>
            <person name="Kellis M."/>
            <person name="Volff J.-N."/>
            <person name="Guigo R."/>
            <person name="Zody M.C."/>
            <person name="Mesirov J."/>
            <person name="Lindblad-Toh K."/>
            <person name="Birren B."/>
            <person name="Nusbaum C."/>
            <person name="Kahn D."/>
            <person name="Robinson-Rechavi M."/>
            <person name="Laudet V."/>
            <person name="Schachter V."/>
            <person name="Quetier F."/>
            <person name="Saurin W."/>
            <person name="Scarpelli C."/>
            <person name="Wincker P."/>
            <person name="Lander E.S."/>
            <person name="Weissenbach J."/>
            <person name="Roest Crollius H."/>
        </authorList>
    </citation>
    <scope>NUCLEOTIDE SEQUENCE [LARGE SCALE GENOMIC DNA]</scope>
</reference>
<feature type="non-terminal residue" evidence="2">
    <location>
        <position position="1"/>
    </location>
</feature>
<evidence type="ECO:0000313" key="2">
    <source>
        <dbReference type="EMBL" id="CAF89311.1"/>
    </source>
</evidence>
<gene>
    <name evidence="2" type="ORF">GSTENG00003171001</name>
</gene>
<sequence length="110" mass="12019">VTLRLPGFSHPLISRYHGDKVVTCGLSSEQELVRLLQQTLRTSQCSRQPVAETPASADQAQGAEARRNRPGVWRRCFRSETSRCQALSGQHANVSAFGEGTALQQGAERA</sequence>
<accession>Q4TCS1</accession>
<evidence type="ECO:0000256" key="1">
    <source>
        <dbReference type="SAM" id="MobiDB-lite"/>
    </source>
</evidence>
<organism evidence="2">
    <name type="scientific">Tetraodon nigroviridis</name>
    <name type="common">Spotted green pufferfish</name>
    <name type="synonym">Chelonodon nigroviridis</name>
    <dbReference type="NCBI Taxonomy" id="99883"/>
    <lineage>
        <taxon>Eukaryota</taxon>
        <taxon>Metazoa</taxon>
        <taxon>Chordata</taxon>
        <taxon>Craniata</taxon>
        <taxon>Vertebrata</taxon>
        <taxon>Euteleostomi</taxon>
        <taxon>Actinopterygii</taxon>
        <taxon>Neopterygii</taxon>
        <taxon>Teleostei</taxon>
        <taxon>Neoteleostei</taxon>
        <taxon>Acanthomorphata</taxon>
        <taxon>Eupercaria</taxon>
        <taxon>Tetraodontiformes</taxon>
        <taxon>Tetradontoidea</taxon>
        <taxon>Tetraodontidae</taxon>
        <taxon>Tetraodon</taxon>
    </lineage>
</organism>
<dbReference type="KEGG" id="tng:GSTEN00003171G001"/>
<dbReference type="AlphaFoldDB" id="Q4TCS1"/>
<proteinExistence type="predicted"/>